<comment type="cofactor">
    <cofactor evidence="1">
        <name>a divalent metal cation</name>
        <dbReference type="ChEBI" id="CHEBI:60240"/>
    </cofactor>
</comment>
<proteinExistence type="inferred from homology"/>
<evidence type="ECO:0000313" key="8">
    <source>
        <dbReference type="EMBL" id="KGF47468.1"/>
    </source>
</evidence>
<dbReference type="AlphaFoldDB" id="A0A096AK41"/>
<evidence type="ECO:0008006" key="10">
    <source>
        <dbReference type="Google" id="ProtNLM"/>
    </source>
</evidence>
<dbReference type="RefSeq" id="WP_038152420.1">
    <property type="nucleotide sequence ID" value="NZ_JRNT01000009.1"/>
</dbReference>
<evidence type="ECO:0000256" key="3">
    <source>
        <dbReference type="ARBA" id="ARBA00022759"/>
    </source>
</evidence>
<organism evidence="8 9">
    <name type="scientific">Veillonella montpellierensis DNF00314</name>
    <dbReference type="NCBI Taxonomy" id="1401067"/>
    <lineage>
        <taxon>Bacteria</taxon>
        <taxon>Bacillati</taxon>
        <taxon>Bacillota</taxon>
        <taxon>Negativicutes</taxon>
        <taxon>Veillonellales</taxon>
        <taxon>Veillonellaceae</taxon>
        <taxon>Veillonella</taxon>
    </lineage>
</organism>
<protein>
    <recommendedName>
        <fullName evidence="10">YicC family protein</fullName>
    </recommendedName>
</protein>
<dbReference type="EMBL" id="JRNT01000009">
    <property type="protein sequence ID" value="KGF47468.1"/>
    <property type="molecule type" value="Genomic_DNA"/>
</dbReference>
<evidence type="ECO:0000313" key="9">
    <source>
        <dbReference type="Proteomes" id="UP000029628"/>
    </source>
</evidence>
<dbReference type="GO" id="GO:0016787">
    <property type="term" value="F:hydrolase activity"/>
    <property type="evidence" value="ECO:0007669"/>
    <property type="project" value="UniProtKB-KW"/>
</dbReference>
<dbReference type="GO" id="GO:0004521">
    <property type="term" value="F:RNA endonuclease activity"/>
    <property type="evidence" value="ECO:0007669"/>
    <property type="project" value="InterPro"/>
</dbReference>
<dbReference type="Proteomes" id="UP000029628">
    <property type="component" value="Unassembled WGS sequence"/>
</dbReference>
<comment type="similarity">
    <text evidence="5">Belongs to the YicC/YloC family.</text>
</comment>
<name>A0A096AK41_9FIRM</name>
<dbReference type="Pfam" id="PF08340">
    <property type="entry name" value="YicC-like_C"/>
    <property type="match status" value="1"/>
</dbReference>
<feature type="domain" description="Endoribonuclease YicC-like C-terminal" evidence="7">
    <location>
        <begin position="173"/>
        <end position="293"/>
    </location>
</feature>
<dbReference type="InterPro" id="IPR005229">
    <property type="entry name" value="YicC/YloC-like"/>
</dbReference>
<dbReference type="eggNOG" id="COG1561">
    <property type="taxonomic scope" value="Bacteria"/>
</dbReference>
<evidence type="ECO:0000256" key="5">
    <source>
        <dbReference type="ARBA" id="ARBA00035648"/>
    </source>
</evidence>
<evidence type="ECO:0000259" key="6">
    <source>
        <dbReference type="Pfam" id="PF03755"/>
    </source>
</evidence>
<dbReference type="InterPro" id="IPR013527">
    <property type="entry name" value="YicC-like_N"/>
</dbReference>
<reference evidence="8 9" key="1">
    <citation type="submission" date="2014-07" db="EMBL/GenBank/DDBJ databases">
        <authorList>
            <person name="McCorrison J."/>
            <person name="Sanka R."/>
            <person name="Torralba M."/>
            <person name="Gillis M."/>
            <person name="Haft D.H."/>
            <person name="Methe B."/>
            <person name="Sutton G."/>
            <person name="Nelson K.E."/>
        </authorList>
    </citation>
    <scope>NUCLEOTIDE SEQUENCE [LARGE SCALE GENOMIC DNA]</scope>
    <source>
        <strain evidence="8 9">DNF00314</strain>
    </source>
</reference>
<evidence type="ECO:0000259" key="7">
    <source>
        <dbReference type="Pfam" id="PF08340"/>
    </source>
</evidence>
<dbReference type="InterPro" id="IPR013551">
    <property type="entry name" value="YicC-like_C"/>
</dbReference>
<sequence length="293" mass="33500">MKSMTGFGRGSAVMGDIQCIVELKTVNARYCDIFIKTDRPIGAMEQRIRNMIQTSIQRGKVDVAITLVDDRADGKNIVIDRSLKEKIQTMLVEEGFFTSIEDVPFEAVTSVSREWICVDAIKIDESTMVTLIENAMEEALMNLVHMRQVEGTCIAKDLLKRIEYIEHLLSDIECHKDDVVAKYQERITHKILSMIDTMKLESTKERILEEVAIVADKTDITEEIVRFSAHVVQLKNTLTDTNAIGRKLDFLLQEMNREVNTMGSKCTELIVTDRVLQLKCELEKIREQIQNIE</sequence>
<gene>
    <name evidence="8" type="ORF">HMPREF0872_04715</name>
</gene>
<dbReference type="PANTHER" id="PTHR30636">
    <property type="entry name" value="UPF0701 PROTEIN YICC"/>
    <property type="match status" value="1"/>
</dbReference>
<keyword evidence="2" id="KW-0540">Nuclease</keyword>
<accession>A0A096AK41</accession>
<evidence type="ECO:0000256" key="2">
    <source>
        <dbReference type="ARBA" id="ARBA00022722"/>
    </source>
</evidence>
<keyword evidence="3" id="KW-0255">Endonuclease</keyword>
<feature type="domain" description="Endoribonuclease YicC-like N-terminal" evidence="6">
    <location>
        <begin position="1"/>
        <end position="154"/>
    </location>
</feature>
<dbReference type="PANTHER" id="PTHR30636:SF3">
    <property type="entry name" value="UPF0701 PROTEIN YICC"/>
    <property type="match status" value="1"/>
</dbReference>
<keyword evidence="9" id="KW-1185">Reference proteome</keyword>
<dbReference type="Pfam" id="PF03755">
    <property type="entry name" value="YicC-like_N"/>
    <property type="match status" value="1"/>
</dbReference>
<dbReference type="NCBIfam" id="TIGR00255">
    <property type="entry name" value="YicC/YloC family endoribonuclease"/>
    <property type="match status" value="1"/>
</dbReference>
<evidence type="ECO:0000256" key="1">
    <source>
        <dbReference type="ARBA" id="ARBA00001968"/>
    </source>
</evidence>
<evidence type="ECO:0000256" key="4">
    <source>
        <dbReference type="ARBA" id="ARBA00022801"/>
    </source>
</evidence>
<keyword evidence="4" id="KW-0378">Hydrolase</keyword>
<comment type="caution">
    <text evidence="8">The sequence shown here is derived from an EMBL/GenBank/DDBJ whole genome shotgun (WGS) entry which is preliminary data.</text>
</comment>